<dbReference type="RefSeq" id="WP_124329270.1">
    <property type="nucleotide sequence ID" value="NZ_BEXT01000001.1"/>
</dbReference>
<dbReference type="Gene3D" id="3.40.50.2300">
    <property type="match status" value="1"/>
</dbReference>
<evidence type="ECO:0000259" key="7">
    <source>
        <dbReference type="PROSITE" id="PS50110"/>
    </source>
</evidence>
<dbReference type="SMART" id="SM00448">
    <property type="entry name" value="REC"/>
    <property type="match status" value="1"/>
</dbReference>
<dbReference type="InterPro" id="IPR009057">
    <property type="entry name" value="Homeodomain-like_sf"/>
</dbReference>
<dbReference type="PROSITE" id="PS50045">
    <property type="entry name" value="SIGMA54_INTERACT_4"/>
    <property type="match status" value="1"/>
</dbReference>
<dbReference type="Pfam" id="PF25601">
    <property type="entry name" value="AAA_lid_14"/>
    <property type="match status" value="1"/>
</dbReference>
<dbReference type="PROSITE" id="PS50110">
    <property type="entry name" value="RESPONSE_REGULATORY"/>
    <property type="match status" value="1"/>
</dbReference>
<dbReference type="PROSITE" id="PS50937">
    <property type="entry name" value="HTH_MERR_2"/>
    <property type="match status" value="1"/>
</dbReference>
<dbReference type="InterPro" id="IPR011006">
    <property type="entry name" value="CheY-like_superfamily"/>
</dbReference>
<evidence type="ECO:0000313" key="10">
    <source>
        <dbReference type="Proteomes" id="UP000288096"/>
    </source>
</evidence>
<keyword evidence="4" id="KW-0804">Transcription</keyword>
<keyword evidence="5" id="KW-0597">Phosphoprotein</keyword>
<feature type="domain" description="HTH merR-type" evidence="8">
    <location>
        <begin position="426"/>
        <end position="454"/>
    </location>
</feature>
<comment type="caution">
    <text evidence="9">The sequence shown here is derived from an EMBL/GenBank/DDBJ whole genome shotgun (WGS) entry which is preliminary data.</text>
</comment>
<dbReference type="Gene3D" id="1.10.10.60">
    <property type="entry name" value="Homeodomain-like"/>
    <property type="match status" value="1"/>
</dbReference>
<dbReference type="Pfam" id="PF00158">
    <property type="entry name" value="Sigma54_activat"/>
    <property type="match status" value="1"/>
</dbReference>
<dbReference type="Gene3D" id="3.40.50.300">
    <property type="entry name" value="P-loop containing nucleotide triphosphate hydrolases"/>
    <property type="match status" value="1"/>
</dbReference>
<dbReference type="Gene3D" id="1.10.8.60">
    <property type="match status" value="1"/>
</dbReference>
<dbReference type="InterPro" id="IPR058031">
    <property type="entry name" value="AAA_lid_NorR"/>
</dbReference>
<dbReference type="GO" id="GO:0000160">
    <property type="term" value="P:phosphorelay signal transduction system"/>
    <property type="evidence" value="ECO:0007669"/>
    <property type="project" value="InterPro"/>
</dbReference>
<protein>
    <submittedName>
        <fullName evidence="9">PEP-CTERM-box response regulator transcription f actor</fullName>
    </submittedName>
</protein>
<evidence type="ECO:0000256" key="1">
    <source>
        <dbReference type="ARBA" id="ARBA00022741"/>
    </source>
</evidence>
<dbReference type="GO" id="GO:0043565">
    <property type="term" value="F:sequence-specific DNA binding"/>
    <property type="evidence" value="ECO:0007669"/>
    <property type="project" value="InterPro"/>
</dbReference>
<dbReference type="Pfam" id="PF00072">
    <property type="entry name" value="Response_reg"/>
    <property type="match status" value="1"/>
</dbReference>
<dbReference type="InterPro" id="IPR002197">
    <property type="entry name" value="HTH_Fis"/>
</dbReference>
<feature type="modified residue" description="4-aspartylphosphate" evidence="5">
    <location>
        <position position="52"/>
    </location>
</feature>
<feature type="domain" description="Response regulatory" evidence="7">
    <location>
        <begin position="4"/>
        <end position="122"/>
    </location>
</feature>
<dbReference type="SMART" id="SM00382">
    <property type="entry name" value="AAA"/>
    <property type="match status" value="1"/>
</dbReference>
<dbReference type="PRINTS" id="PR01590">
    <property type="entry name" value="HTHFIS"/>
</dbReference>
<name>A0A401FYN2_9BACT</name>
<evidence type="ECO:0000256" key="5">
    <source>
        <dbReference type="PROSITE-ProRule" id="PRU00169"/>
    </source>
</evidence>
<sequence>MKHKLLIVEDENSLAKQMKWGLSQTYEVIIANTVEQARQLLETGAFPVAVLDLGLPPAPDSPREGFGILASVPTISPHTKVIVVTGNAEQENAMKAIDLGAADFCAKPIDLEMLRVILKRTFKIHELEAANRKLRQACETGSAMCGMLGISPAMTRLSEVIRQVSPTDYPVLIRGESGTGKEMAARAIHLLSHREREPMIPINCGAIPGNLLESELFGHEKGAFTGAHQRKIGRLEQARKGTVLLDEIGDMPPELQIRLLRFLQEGTIERVGGTEILRPDVRIIAATHVNLEAAIEAGRFREDLFYRLNVVPVMIPPLRERQADILLIANHFIREEAQKLKRGQVRLSPAAATALTAHSWPGNIRELQNCIYRAMAISSAGVIRPADLGLPDVAEPSEMPRQLPTIKEARKAAEHQAILQALATTRHNISQAAKLLGISRPTLHDLLKKHGIKR</sequence>
<dbReference type="InterPro" id="IPR027417">
    <property type="entry name" value="P-loop_NTPase"/>
</dbReference>
<dbReference type="OrthoDB" id="9763792at2"/>
<feature type="domain" description="Sigma-54 factor interaction" evidence="6">
    <location>
        <begin position="147"/>
        <end position="376"/>
    </location>
</feature>
<dbReference type="InterPro" id="IPR025944">
    <property type="entry name" value="Sigma_54_int_dom_CS"/>
</dbReference>
<dbReference type="InterPro" id="IPR003593">
    <property type="entry name" value="AAA+_ATPase"/>
</dbReference>
<dbReference type="CDD" id="cd00009">
    <property type="entry name" value="AAA"/>
    <property type="match status" value="1"/>
</dbReference>
<reference evidence="10" key="1">
    <citation type="submission" date="2017-11" db="EMBL/GenBank/DDBJ databases">
        <authorList>
            <person name="Watanabe M."/>
            <person name="Kojima H."/>
        </authorList>
    </citation>
    <scope>NUCLEOTIDE SEQUENCE [LARGE SCALE GENOMIC DNA]</scope>
    <source>
        <strain evidence="10">Tokyo 01</strain>
    </source>
</reference>
<dbReference type="GO" id="GO:0006355">
    <property type="term" value="P:regulation of DNA-templated transcription"/>
    <property type="evidence" value="ECO:0007669"/>
    <property type="project" value="InterPro"/>
</dbReference>
<dbReference type="PANTHER" id="PTHR32071">
    <property type="entry name" value="TRANSCRIPTIONAL REGULATORY PROTEIN"/>
    <property type="match status" value="1"/>
</dbReference>
<evidence type="ECO:0000256" key="2">
    <source>
        <dbReference type="ARBA" id="ARBA00022840"/>
    </source>
</evidence>
<gene>
    <name evidence="9" type="ORF">DENIS_3023</name>
</gene>
<proteinExistence type="predicted"/>
<evidence type="ECO:0000313" key="9">
    <source>
        <dbReference type="EMBL" id="GBC62060.1"/>
    </source>
</evidence>
<dbReference type="FunFam" id="3.40.50.300:FF:000006">
    <property type="entry name" value="DNA-binding transcriptional regulator NtrC"/>
    <property type="match status" value="1"/>
</dbReference>
<dbReference type="SUPFAM" id="SSF46689">
    <property type="entry name" value="Homeodomain-like"/>
    <property type="match status" value="1"/>
</dbReference>
<dbReference type="InterPro" id="IPR002078">
    <property type="entry name" value="Sigma_54_int"/>
</dbReference>
<keyword evidence="10" id="KW-1185">Reference proteome</keyword>
<dbReference type="GO" id="GO:0005524">
    <property type="term" value="F:ATP binding"/>
    <property type="evidence" value="ECO:0007669"/>
    <property type="project" value="UniProtKB-KW"/>
</dbReference>
<keyword evidence="2" id="KW-0067">ATP-binding</keyword>
<evidence type="ECO:0000256" key="4">
    <source>
        <dbReference type="ARBA" id="ARBA00023163"/>
    </source>
</evidence>
<dbReference type="Proteomes" id="UP000288096">
    <property type="component" value="Unassembled WGS sequence"/>
</dbReference>
<dbReference type="SUPFAM" id="SSF52540">
    <property type="entry name" value="P-loop containing nucleoside triphosphate hydrolases"/>
    <property type="match status" value="1"/>
</dbReference>
<dbReference type="PANTHER" id="PTHR32071:SF113">
    <property type="entry name" value="ALGINATE BIOSYNTHESIS TRANSCRIPTIONAL REGULATORY PROTEIN ALGB"/>
    <property type="match status" value="1"/>
</dbReference>
<dbReference type="NCBIfam" id="TIGR02915">
    <property type="entry name" value="PEP_resp_reg"/>
    <property type="match status" value="1"/>
</dbReference>
<dbReference type="EMBL" id="BEXT01000001">
    <property type="protein sequence ID" value="GBC62060.1"/>
    <property type="molecule type" value="Genomic_DNA"/>
</dbReference>
<keyword evidence="3" id="KW-0805">Transcription regulation</keyword>
<accession>A0A401FYN2</accession>
<evidence type="ECO:0000256" key="3">
    <source>
        <dbReference type="ARBA" id="ARBA00023015"/>
    </source>
</evidence>
<dbReference type="InterPro" id="IPR000551">
    <property type="entry name" value="MerR-type_HTH_dom"/>
</dbReference>
<dbReference type="Pfam" id="PF02954">
    <property type="entry name" value="HTH_8"/>
    <property type="match status" value="1"/>
</dbReference>
<dbReference type="InterPro" id="IPR014264">
    <property type="entry name" value="PEP-CTERM_resp_reg"/>
</dbReference>
<dbReference type="PROSITE" id="PS00688">
    <property type="entry name" value="SIGMA54_INTERACT_3"/>
    <property type="match status" value="1"/>
</dbReference>
<reference evidence="10" key="2">
    <citation type="submission" date="2019-01" db="EMBL/GenBank/DDBJ databases">
        <title>Genome sequence of Desulfonema ishimotonii strain Tokyo 01.</title>
        <authorList>
            <person name="Fukui M."/>
        </authorList>
    </citation>
    <scope>NUCLEOTIDE SEQUENCE [LARGE SCALE GENOMIC DNA]</scope>
    <source>
        <strain evidence="10">Tokyo 01</strain>
    </source>
</reference>
<keyword evidence="1" id="KW-0547">Nucleotide-binding</keyword>
<organism evidence="9 10">
    <name type="scientific">Desulfonema ishimotonii</name>
    <dbReference type="NCBI Taxonomy" id="45657"/>
    <lineage>
        <taxon>Bacteria</taxon>
        <taxon>Pseudomonadati</taxon>
        <taxon>Thermodesulfobacteriota</taxon>
        <taxon>Desulfobacteria</taxon>
        <taxon>Desulfobacterales</taxon>
        <taxon>Desulfococcaceae</taxon>
        <taxon>Desulfonema</taxon>
    </lineage>
</organism>
<dbReference type="AlphaFoldDB" id="A0A401FYN2"/>
<dbReference type="InterPro" id="IPR001789">
    <property type="entry name" value="Sig_transdc_resp-reg_receiver"/>
</dbReference>
<evidence type="ECO:0000259" key="6">
    <source>
        <dbReference type="PROSITE" id="PS50045"/>
    </source>
</evidence>
<evidence type="ECO:0000259" key="8">
    <source>
        <dbReference type="PROSITE" id="PS50937"/>
    </source>
</evidence>
<dbReference type="SUPFAM" id="SSF52172">
    <property type="entry name" value="CheY-like"/>
    <property type="match status" value="1"/>
</dbReference>